<keyword evidence="6 9" id="KW-1133">Transmembrane helix</keyword>
<feature type="transmembrane region" description="Helical" evidence="9">
    <location>
        <begin position="349"/>
        <end position="369"/>
    </location>
</feature>
<evidence type="ECO:0000313" key="11">
    <source>
        <dbReference type="Proteomes" id="UP001595685"/>
    </source>
</evidence>
<dbReference type="EMBL" id="JBHRWW010000025">
    <property type="protein sequence ID" value="MFC3690478.1"/>
    <property type="molecule type" value="Genomic_DNA"/>
</dbReference>
<accession>A0ABV7WPL3</accession>
<reference evidence="11" key="1">
    <citation type="journal article" date="2019" name="Int. J. Syst. Evol. Microbiol.">
        <title>The Global Catalogue of Microorganisms (GCM) 10K type strain sequencing project: providing services to taxonomists for standard genome sequencing and annotation.</title>
        <authorList>
            <consortium name="The Broad Institute Genomics Platform"/>
            <consortium name="The Broad Institute Genome Sequencing Center for Infectious Disease"/>
            <person name="Wu L."/>
            <person name="Ma J."/>
        </authorList>
    </citation>
    <scope>NUCLEOTIDE SEQUENCE [LARGE SCALE GENOMIC DNA]</scope>
    <source>
        <strain evidence="11">NCAIM B.02333</strain>
    </source>
</reference>
<evidence type="ECO:0000256" key="6">
    <source>
        <dbReference type="ARBA" id="ARBA00022989"/>
    </source>
</evidence>
<proteinExistence type="inferred from homology"/>
<evidence type="ECO:0000256" key="2">
    <source>
        <dbReference type="ARBA" id="ARBA00009765"/>
    </source>
</evidence>
<dbReference type="Proteomes" id="UP001595685">
    <property type="component" value="Unassembled WGS sequence"/>
</dbReference>
<evidence type="ECO:0000256" key="3">
    <source>
        <dbReference type="ARBA" id="ARBA00022448"/>
    </source>
</evidence>
<evidence type="ECO:0000256" key="9">
    <source>
        <dbReference type="SAM" id="Phobius"/>
    </source>
</evidence>
<name>A0ABV7WPL3_9MICO</name>
<dbReference type="InterPro" id="IPR002523">
    <property type="entry name" value="MgTranspt_CorA/ZnTranspt_ZntB"/>
</dbReference>
<evidence type="ECO:0000256" key="7">
    <source>
        <dbReference type="ARBA" id="ARBA00023136"/>
    </source>
</evidence>
<gene>
    <name evidence="10" type="ORF">ACFOLH_19180</name>
</gene>
<keyword evidence="7 9" id="KW-0472">Membrane</keyword>
<dbReference type="Pfam" id="PF01544">
    <property type="entry name" value="CorA"/>
    <property type="match status" value="1"/>
</dbReference>
<keyword evidence="3" id="KW-0813">Transport</keyword>
<keyword evidence="4" id="KW-1003">Cell membrane</keyword>
<dbReference type="PANTHER" id="PTHR46494">
    <property type="entry name" value="CORA FAMILY METAL ION TRANSPORTER (EUROFUNG)"/>
    <property type="match status" value="1"/>
</dbReference>
<dbReference type="InterPro" id="IPR045861">
    <property type="entry name" value="CorA_cytoplasmic_dom"/>
</dbReference>
<organism evidence="10 11">
    <name type="scientific">Aquipuribacter hungaricus</name>
    <dbReference type="NCBI Taxonomy" id="545624"/>
    <lineage>
        <taxon>Bacteria</taxon>
        <taxon>Bacillati</taxon>
        <taxon>Actinomycetota</taxon>
        <taxon>Actinomycetes</taxon>
        <taxon>Micrococcales</taxon>
        <taxon>Intrasporangiaceae</taxon>
        <taxon>Aquipuribacter</taxon>
    </lineage>
</organism>
<evidence type="ECO:0000256" key="1">
    <source>
        <dbReference type="ARBA" id="ARBA00004651"/>
    </source>
</evidence>
<feature type="region of interest" description="Disordered" evidence="8">
    <location>
        <begin position="1"/>
        <end position="41"/>
    </location>
</feature>
<dbReference type="Gene3D" id="1.20.58.340">
    <property type="entry name" value="Magnesium transport protein CorA, transmembrane region"/>
    <property type="match status" value="2"/>
</dbReference>
<dbReference type="CDD" id="cd12830">
    <property type="entry name" value="MtCorA-like"/>
    <property type="match status" value="1"/>
</dbReference>
<keyword evidence="11" id="KW-1185">Reference proteome</keyword>
<evidence type="ECO:0000256" key="8">
    <source>
        <dbReference type="SAM" id="MobiDB-lite"/>
    </source>
</evidence>
<feature type="transmembrane region" description="Helical" evidence="9">
    <location>
        <begin position="318"/>
        <end position="337"/>
    </location>
</feature>
<protein>
    <submittedName>
        <fullName evidence="10">Magnesium and cobalt transport protein CorA</fullName>
    </submittedName>
</protein>
<comment type="caution">
    <text evidence="10">The sequence shown here is derived from an EMBL/GenBank/DDBJ whole genome shotgun (WGS) entry which is preliminary data.</text>
</comment>
<keyword evidence="5 9" id="KW-0812">Transmembrane</keyword>
<dbReference type="RefSeq" id="WP_376984455.1">
    <property type="nucleotide sequence ID" value="NZ_JBHRWW010000025.1"/>
</dbReference>
<dbReference type="SUPFAM" id="SSF144083">
    <property type="entry name" value="Magnesium transport protein CorA, transmembrane region"/>
    <property type="match status" value="1"/>
</dbReference>
<dbReference type="Gene3D" id="3.30.460.20">
    <property type="entry name" value="CorA soluble domain-like"/>
    <property type="match status" value="1"/>
</dbReference>
<evidence type="ECO:0000256" key="4">
    <source>
        <dbReference type="ARBA" id="ARBA00022475"/>
    </source>
</evidence>
<comment type="subcellular location">
    <subcellularLocation>
        <location evidence="1">Cell membrane</location>
        <topology evidence="1">Multi-pass membrane protein</topology>
    </subcellularLocation>
</comment>
<dbReference type="PANTHER" id="PTHR46494:SF1">
    <property type="entry name" value="CORA FAMILY METAL ION TRANSPORTER (EUROFUNG)"/>
    <property type="match status" value="1"/>
</dbReference>
<dbReference type="InterPro" id="IPR045863">
    <property type="entry name" value="CorA_TM1_TM2"/>
</dbReference>
<sequence length="375" mass="41115">MARTLAWRPRRGGTDGSAATAHAVDRPHAAPRPDAGPTDAERAVGDCAVYTPDGRVEGRLPLHGAVASAEQRGGFVWVGVQQPSAEEFAEIAAVFGLPELAVEDAVKAHQRPKLEVYGDVLFAVLKPIRYVDSEEVVETAEIAVFVGRTFVVTVRHGVSDVLAGVRRDLDQAGQGHDLLAHGPAGVLYAAADRVVDAYDEVADAIDIDIEQIEGQVFGGDEEDHAQRIYKLKREVLEFRRAVAPLERPLQRLTETDVPHVPAALRPFFRDVHDHAERAAERVEGHDRLLTDVLSADLAQVSVRQNRTAVRQNEDMRKISAWAAIALVPTAVAGIYGMNFQYMPELGWRFGYPAVLLLILVVCLGLARLFRRNGWL</sequence>
<comment type="similarity">
    <text evidence="2">Belongs to the CorA metal ion transporter (MIT) (TC 1.A.35) family.</text>
</comment>
<dbReference type="SUPFAM" id="SSF143865">
    <property type="entry name" value="CorA soluble domain-like"/>
    <property type="match status" value="1"/>
</dbReference>
<evidence type="ECO:0000256" key="5">
    <source>
        <dbReference type="ARBA" id="ARBA00022692"/>
    </source>
</evidence>
<evidence type="ECO:0000313" key="10">
    <source>
        <dbReference type="EMBL" id="MFC3690478.1"/>
    </source>
</evidence>